<dbReference type="OrthoDB" id="3445803at2759"/>
<gene>
    <name evidence="2" type="ORF">NUU61_007519</name>
</gene>
<evidence type="ECO:0000256" key="1">
    <source>
        <dbReference type="SAM" id="MobiDB-lite"/>
    </source>
</evidence>
<keyword evidence="3" id="KW-1185">Reference proteome</keyword>
<organism evidence="2 3">
    <name type="scientific">Penicillium alfredii</name>
    <dbReference type="NCBI Taxonomy" id="1506179"/>
    <lineage>
        <taxon>Eukaryota</taxon>
        <taxon>Fungi</taxon>
        <taxon>Dikarya</taxon>
        <taxon>Ascomycota</taxon>
        <taxon>Pezizomycotina</taxon>
        <taxon>Eurotiomycetes</taxon>
        <taxon>Eurotiomycetidae</taxon>
        <taxon>Eurotiales</taxon>
        <taxon>Aspergillaceae</taxon>
        <taxon>Penicillium</taxon>
    </lineage>
</organism>
<dbReference type="RefSeq" id="XP_056510844.1">
    <property type="nucleotide sequence ID" value="XM_056658044.1"/>
</dbReference>
<sequence length="108" mass="11886">MLGQGNDRRTHSRTSAVLGHSARSDKTIQVAAPPTARCTGTRLDMGLGRVSWPPAVNLYNYQTCRKHGAQFILLPHDIWGTDHVNSSTAWPGDNGDWSDYEFLAHPDG</sequence>
<evidence type="ECO:0000313" key="2">
    <source>
        <dbReference type="EMBL" id="KAJ5092649.1"/>
    </source>
</evidence>
<dbReference type="GeneID" id="81397213"/>
<proteinExistence type="predicted"/>
<reference evidence="2" key="2">
    <citation type="journal article" date="2023" name="IMA Fungus">
        <title>Comparative genomic study of the Penicillium genus elucidates a diverse pangenome and 15 lateral gene transfer events.</title>
        <authorList>
            <person name="Petersen C."/>
            <person name="Sorensen T."/>
            <person name="Nielsen M.R."/>
            <person name="Sondergaard T.E."/>
            <person name="Sorensen J.L."/>
            <person name="Fitzpatrick D.A."/>
            <person name="Frisvad J.C."/>
            <person name="Nielsen K.L."/>
        </authorList>
    </citation>
    <scope>NUCLEOTIDE SEQUENCE</scope>
    <source>
        <strain evidence="2">IBT 34128</strain>
    </source>
</reference>
<dbReference type="AlphaFoldDB" id="A0A9W9F312"/>
<feature type="region of interest" description="Disordered" evidence="1">
    <location>
        <begin position="1"/>
        <end position="28"/>
    </location>
</feature>
<comment type="caution">
    <text evidence="2">The sequence shown here is derived from an EMBL/GenBank/DDBJ whole genome shotgun (WGS) entry which is preliminary data.</text>
</comment>
<evidence type="ECO:0000313" key="3">
    <source>
        <dbReference type="Proteomes" id="UP001141434"/>
    </source>
</evidence>
<dbReference type="Proteomes" id="UP001141434">
    <property type="component" value="Unassembled WGS sequence"/>
</dbReference>
<dbReference type="EMBL" id="JAPMSZ010000009">
    <property type="protein sequence ID" value="KAJ5092649.1"/>
    <property type="molecule type" value="Genomic_DNA"/>
</dbReference>
<name>A0A9W9F312_9EURO</name>
<reference evidence="2" key="1">
    <citation type="submission" date="2022-11" db="EMBL/GenBank/DDBJ databases">
        <authorList>
            <person name="Petersen C."/>
        </authorList>
    </citation>
    <scope>NUCLEOTIDE SEQUENCE</scope>
    <source>
        <strain evidence="2">IBT 34128</strain>
    </source>
</reference>
<accession>A0A9W9F312</accession>
<protein>
    <submittedName>
        <fullName evidence="2">Uncharacterized protein</fullName>
    </submittedName>
</protein>